<feature type="transmembrane region" description="Helical" evidence="5">
    <location>
        <begin position="44"/>
        <end position="64"/>
    </location>
</feature>
<evidence type="ECO:0000313" key="8">
    <source>
        <dbReference type="Proteomes" id="UP000199501"/>
    </source>
</evidence>
<keyword evidence="8" id="KW-1185">Reference proteome</keyword>
<dbReference type="InterPro" id="IPR036259">
    <property type="entry name" value="MFS_trans_sf"/>
</dbReference>
<sequence length="402" mass="40301">MVKTSRSTYHVTSLWLVFFLNGAVLASWAPRIPEVKAALGLSDAALGVALFGVAAGSVPALLGTGWLMRFVSVRRLCVISSLLFAGLLPLIAAARDVVSLGVVLMLLGAASGCLDVAMNTAGIEFQRQTPDRPSVISRLHGGYSLGVLFGAAGGTLATNLDAGVLAHFATVAVILLVLLAVAAPTLPRTSPRAGEHTAAAATSPLRGIAALPLAVAAIAVSGLLVEGMVTDWSALLVARDFAGGVDLGSAAVVAFSVAMFVSRSFGDAVVARFGARTVLYWSAAATATALAVGLTQSSALGAFAAVSVIGLALGPVFPLSMATAAERMPHAVATATASVSAVGYLAYLAGPPLVGVVAEEAGLTTTLAIIGLAAAATTALATRHLGAHVSHPADGRRQGGQR</sequence>
<keyword evidence="3 5" id="KW-1133">Transmembrane helix</keyword>
<dbReference type="InterPro" id="IPR011701">
    <property type="entry name" value="MFS"/>
</dbReference>
<feature type="transmembrane region" description="Helical" evidence="5">
    <location>
        <begin position="12"/>
        <end position="32"/>
    </location>
</feature>
<dbReference type="PROSITE" id="PS50850">
    <property type="entry name" value="MFS"/>
    <property type="match status" value="1"/>
</dbReference>
<protein>
    <submittedName>
        <fullName evidence="7">Fucose permease</fullName>
    </submittedName>
</protein>
<dbReference type="OrthoDB" id="151222at2"/>
<feature type="transmembrane region" description="Helical" evidence="5">
    <location>
        <begin position="164"/>
        <end position="186"/>
    </location>
</feature>
<feature type="transmembrane region" description="Helical" evidence="5">
    <location>
        <begin position="76"/>
        <end position="94"/>
    </location>
</feature>
<accession>A0A1G6JUB0</accession>
<dbReference type="EMBL" id="FMZZ01000001">
    <property type="protein sequence ID" value="SDC22304.1"/>
    <property type="molecule type" value="Genomic_DNA"/>
</dbReference>
<dbReference type="GO" id="GO:0005886">
    <property type="term" value="C:plasma membrane"/>
    <property type="evidence" value="ECO:0007669"/>
    <property type="project" value="UniProtKB-SubCell"/>
</dbReference>
<proteinExistence type="predicted"/>
<evidence type="ECO:0000256" key="5">
    <source>
        <dbReference type="SAM" id="Phobius"/>
    </source>
</evidence>
<evidence type="ECO:0000256" key="3">
    <source>
        <dbReference type="ARBA" id="ARBA00022989"/>
    </source>
</evidence>
<feature type="transmembrane region" description="Helical" evidence="5">
    <location>
        <begin position="300"/>
        <end position="319"/>
    </location>
</feature>
<feature type="domain" description="Major facilitator superfamily (MFS) profile" evidence="6">
    <location>
        <begin position="10"/>
        <end position="386"/>
    </location>
</feature>
<dbReference type="AlphaFoldDB" id="A0A1G6JUB0"/>
<organism evidence="7 8">
    <name type="scientific">Actinokineospora iranica</name>
    <dbReference type="NCBI Taxonomy" id="1271860"/>
    <lineage>
        <taxon>Bacteria</taxon>
        <taxon>Bacillati</taxon>
        <taxon>Actinomycetota</taxon>
        <taxon>Actinomycetes</taxon>
        <taxon>Pseudonocardiales</taxon>
        <taxon>Pseudonocardiaceae</taxon>
        <taxon>Actinokineospora</taxon>
    </lineage>
</organism>
<dbReference type="PANTHER" id="PTHR23514:SF13">
    <property type="entry name" value="INNER MEMBRANE PROTEIN YBJJ"/>
    <property type="match status" value="1"/>
</dbReference>
<feature type="transmembrane region" description="Helical" evidence="5">
    <location>
        <begin position="273"/>
        <end position="294"/>
    </location>
</feature>
<gene>
    <name evidence="7" type="ORF">SAMN05216174_101562</name>
</gene>
<dbReference type="InterPro" id="IPR020846">
    <property type="entry name" value="MFS_dom"/>
</dbReference>
<dbReference type="RefSeq" id="WP_091447849.1">
    <property type="nucleotide sequence ID" value="NZ_FMZZ01000001.1"/>
</dbReference>
<reference evidence="8" key="1">
    <citation type="submission" date="2016-10" db="EMBL/GenBank/DDBJ databases">
        <authorList>
            <person name="Varghese N."/>
            <person name="Submissions S."/>
        </authorList>
    </citation>
    <scope>NUCLEOTIDE SEQUENCE [LARGE SCALE GENOMIC DNA]</scope>
    <source>
        <strain evidence="8">IBRC-M 10403</strain>
    </source>
</reference>
<dbReference type="STRING" id="1271860.SAMN05216174_101562"/>
<feature type="transmembrane region" description="Helical" evidence="5">
    <location>
        <begin position="100"/>
        <end position="118"/>
    </location>
</feature>
<dbReference type="SUPFAM" id="SSF103473">
    <property type="entry name" value="MFS general substrate transporter"/>
    <property type="match status" value="1"/>
</dbReference>
<dbReference type="GO" id="GO:0022857">
    <property type="term" value="F:transmembrane transporter activity"/>
    <property type="evidence" value="ECO:0007669"/>
    <property type="project" value="InterPro"/>
</dbReference>
<feature type="transmembrane region" description="Helical" evidence="5">
    <location>
        <begin position="139"/>
        <end position="158"/>
    </location>
</feature>
<feature type="transmembrane region" description="Helical" evidence="5">
    <location>
        <begin position="207"/>
        <end position="229"/>
    </location>
</feature>
<name>A0A1G6JUB0_9PSEU</name>
<keyword evidence="4 5" id="KW-0472">Membrane</keyword>
<evidence type="ECO:0000313" key="7">
    <source>
        <dbReference type="EMBL" id="SDC22304.1"/>
    </source>
</evidence>
<evidence type="ECO:0000256" key="4">
    <source>
        <dbReference type="ARBA" id="ARBA00023136"/>
    </source>
</evidence>
<comment type="subcellular location">
    <subcellularLocation>
        <location evidence="1">Cell membrane</location>
        <topology evidence="1">Multi-pass membrane protein</topology>
    </subcellularLocation>
</comment>
<feature type="transmembrane region" description="Helical" evidence="5">
    <location>
        <begin position="361"/>
        <end position="381"/>
    </location>
</feature>
<dbReference type="CDD" id="cd17393">
    <property type="entry name" value="MFS_MosC_like"/>
    <property type="match status" value="1"/>
</dbReference>
<feature type="transmembrane region" description="Helical" evidence="5">
    <location>
        <begin position="331"/>
        <end position="349"/>
    </location>
</feature>
<evidence type="ECO:0000256" key="2">
    <source>
        <dbReference type="ARBA" id="ARBA00022692"/>
    </source>
</evidence>
<keyword evidence="2 5" id="KW-0812">Transmembrane</keyword>
<dbReference type="Gene3D" id="1.20.1250.20">
    <property type="entry name" value="MFS general substrate transporter like domains"/>
    <property type="match status" value="1"/>
</dbReference>
<evidence type="ECO:0000256" key="1">
    <source>
        <dbReference type="ARBA" id="ARBA00004651"/>
    </source>
</evidence>
<feature type="transmembrane region" description="Helical" evidence="5">
    <location>
        <begin position="241"/>
        <end position="261"/>
    </location>
</feature>
<evidence type="ECO:0000259" key="6">
    <source>
        <dbReference type="PROSITE" id="PS50850"/>
    </source>
</evidence>
<dbReference type="Proteomes" id="UP000199501">
    <property type="component" value="Unassembled WGS sequence"/>
</dbReference>
<dbReference type="InterPro" id="IPR051788">
    <property type="entry name" value="MFS_Transporter"/>
</dbReference>
<dbReference type="PANTHER" id="PTHR23514">
    <property type="entry name" value="BYPASS OF STOP CODON PROTEIN 6"/>
    <property type="match status" value="1"/>
</dbReference>
<dbReference type="Pfam" id="PF07690">
    <property type="entry name" value="MFS_1"/>
    <property type="match status" value="2"/>
</dbReference>